<evidence type="ECO:0000256" key="2">
    <source>
        <dbReference type="PROSITE-ProRule" id="PRU00335"/>
    </source>
</evidence>
<evidence type="ECO:0000259" key="3">
    <source>
        <dbReference type="PROSITE" id="PS50977"/>
    </source>
</evidence>
<dbReference type="GO" id="GO:0003677">
    <property type="term" value="F:DNA binding"/>
    <property type="evidence" value="ECO:0007669"/>
    <property type="project" value="UniProtKB-UniRule"/>
</dbReference>
<comment type="caution">
    <text evidence="4">The sequence shown here is derived from an EMBL/GenBank/DDBJ whole genome shotgun (WGS) entry which is preliminary data.</text>
</comment>
<dbReference type="SUPFAM" id="SSF46689">
    <property type="entry name" value="Homeodomain-like"/>
    <property type="match status" value="1"/>
</dbReference>
<evidence type="ECO:0000256" key="1">
    <source>
        <dbReference type="ARBA" id="ARBA00023125"/>
    </source>
</evidence>
<accession>A0ABD3ZMR4</accession>
<gene>
    <name evidence="4" type="ORF">B4067_0336</name>
</gene>
<dbReference type="InterPro" id="IPR009057">
    <property type="entry name" value="Homeodomain-like_sf"/>
</dbReference>
<name>A0ABD3ZMR4_BACIU</name>
<dbReference type="EMBL" id="JSXS01000167">
    <property type="protein sequence ID" value="KIL29346.1"/>
    <property type="molecule type" value="Genomic_DNA"/>
</dbReference>
<dbReference type="InterPro" id="IPR050109">
    <property type="entry name" value="HTH-type_TetR-like_transc_reg"/>
</dbReference>
<dbReference type="AlphaFoldDB" id="A0ABD3ZMR4"/>
<protein>
    <recommendedName>
        <fullName evidence="3">HTH tetR-type domain-containing protein</fullName>
    </recommendedName>
</protein>
<keyword evidence="1 2" id="KW-0238">DNA-binding</keyword>
<dbReference type="Gene3D" id="1.10.10.60">
    <property type="entry name" value="Homeodomain-like"/>
    <property type="match status" value="1"/>
</dbReference>
<evidence type="ECO:0000313" key="4">
    <source>
        <dbReference type="EMBL" id="KIL29346.1"/>
    </source>
</evidence>
<organism evidence="4 5">
    <name type="scientific">Bacillus subtilis subsp. subtilis</name>
    <dbReference type="NCBI Taxonomy" id="135461"/>
    <lineage>
        <taxon>Bacteria</taxon>
        <taxon>Bacillati</taxon>
        <taxon>Bacillota</taxon>
        <taxon>Bacilli</taxon>
        <taxon>Bacillales</taxon>
        <taxon>Bacillaceae</taxon>
        <taxon>Bacillus</taxon>
    </lineage>
</organism>
<reference evidence="4 5" key="1">
    <citation type="submission" date="2014-11" db="EMBL/GenBank/DDBJ databases">
        <title>Draft Genome Sequences of Nine Bacillus subtilis Strains that Form Spores with High Heat-Resistance.</title>
        <authorList>
            <person name="Krawcyk A.O."/>
            <person name="Berendsen E.M."/>
            <person name="de Jong A."/>
            <person name="Holsappel S."/>
            <person name="Eijlander R.T."/>
            <person name="Wells-Bennik M."/>
            <person name="Kuipers O.P."/>
        </authorList>
    </citation>
    <scope>NUCLEOTIDE SEQUENCE [LARGE SCALE GENOMIC DNA]</scope>
    <source>
        <strain evidence="4 5">B4067</strain>
    </source>
</reference>
<dbReference type="PANTHER" id="PTHR30055:SF232">
    <property type="entry name" value="TRANSCRIPTIONAL REGULATOR, TETR FAMILY"/>
    <property type="match status" value="1"/>
</dbReference>
<feature type="domain" description="HTH tetR-type" evidence="3">
    <location>
        <begin position="11"/>
        <end position="71"/>
    </location>
</feature>
<feature type="DNA-binding region" description="H-T-H motif" evidence="2">
    <location>
        <begin position="34"/>
        <end position="53"/>
    </location>
</feature>
<dbReference type="PRINTS" id="PR00455">
    <property type="entry name" value="HTHTETR"/>
</dbReference>
<dbReference type="Gene3D" id="1.10.357.10">
    <property type="entry name" value="Tetracycline Repressor, domain 2"/>
    <property type="match status" value="1"/>
</dbReference>
<dbReference type="Pfam" id="PF00440">
    <property type="entry name" value="TetR_N"/>
    <property type="match status" value="1"/>
</dbReference>
<dbReference type="PANTHER" id="PTHR30055">
    <property type="entry name" value="HTH-TYPE TRANSCRIPTIONAL REGULATOR RUTR"/>
    <property type="match status" value="1"/>
</dbReference>
<dbReference type="InterPro" id="IPR001647">
    <property type="entry name" value="HTH_TetR"/>
</dbReference>
<evidence type="ECO:0000313" key="5">
    <source>
        <dbReference type="Proteomes" id="UP000031970"/>
    </source>
</evidence>
<sequence length="301" mass="34621">MFKKEGSHEMLDKKTDILLAARKLFSEKDFTSVSMQAIAEECKMSKASIYKLFQSKEDLLLELLSFNQKQMVAAASRLQENTALTPEERLTQKVKMELEGFRRNQQFFNMLTYGNPKLHNDRVKQHIHQTRSTIICWHRDSLIQAYGETILPFVWDLVIILHGMMREFLMLIKIEEKPLELDPIAEFIISTLNQIIKNRETRQSLLPPEAIELYIHSASSYKPKDKSVLLSESLKELHKGISSLSAADYDVDELTSAAAMLEEEAKKEEPRAFLLKSLIGYLEQTSVLTQPVSMLKTLLIT</sequence>
<dbReference type="GO" id="GO:0006355">
    <property type="term" value="P:regulation of DNA-templated transcription"/>
    <property type="evidence" value="ECO:0007669"/>
    <property type="project" value="UniProtKB-ARBA"/>
</dbReference>
<dbReference type="Proteomes" id="UP000031970">
    <property type="component" value="Unassembled WGS sequence"/>
</dbReference>
<proteinExistence type="predicted"/>
<dbReference type="PROSITE" id="PS50977">
    <property type="entry name" value="HTH_TETR_2"/>
    <property type="match status" value="1"/>
</dbReference>